<evidence type="ECO:0000256" key="2">
    <source>
        <dbReference type="ARBA" id="ARBA00022451"/>
    </source>
</evidence>
<evidence type="ECO:0000256" key="8">
    <source>
        <dbReference type="SAM" id="SignalP"/>
    </source>
</evidence>
<dbReference type="Proteomes" id="UP001266305">
    <property type="component" value="Unassembled WGS sequence"/>
</dbReference>
<organism evidence="10 11">
    <name type="scientific">Saguinus oedipus</name>
    <name type="common">Cotton-top tamarin</name>
    <name type="synonym">Oedipomidas oedipus</name>
    <dbReference type="NCBI Taxonomy" id="9490"/>
    <lineage>
        <taxon>Eukaryota</taxon>
        <taxon>Metazoa</taxon>
        <taxon>Chordata</taxon>
        <taxon>Craniata</taxon>
        <taxon>Vertebrata</taxon>
        <taxon>Euteleostomi</taxon>
        <taxon>Mammalia</taxon>
        <taxon>Eutheria</taxon>
        <taxon>Euarchontoglires</taxon>
        <taxon>Primates</taxon>
        <taxon>Haplorrhini</taxon>
        <taxon>Platyrrhini</taxon>
        <taxon>Cebidae</taxon>
        <taxon>Callitrichinae</taxon>
        <taxon>Saguinus</taxon>
    </lineage>
</organism>
<dbReference type="SUPFAM" id="SSF54452">
    <property type="entry name" value="MHC antigen-recognition domain"/>
    <property type="match status" value="1"/>
</dbReference>
<evidence type="ECO:0000256" key="1">
    <source>
        <dbReference type="ARBA" id="ARBA00004167"/>
    </source>
</evidence>
<evidence type="ECO:0000313" key="11">
    <source>
        <dbReference type="Proteomes" id="UP001266305"/>
    </source>
</evidence>
<keyword evidence="4" id="KW-0391">Immunity</keyword>
<feature type="domain" description="MHC class I-like antigen recognition-like" evidence="9">
    <location>
        <begin position="65"/>
        <end position="169"/>
    </location>
</feature>
<keyword evidence="2" id="KW-0490">MHC I</keyword>
<reference evidence="10 11" key="1">
    <citation type="submission" date="2023-05" db="EMBL/GenBank/DDBJ databases">
        <title>B98-5 Cell Line De Novo Hybrid Assembly: An Optical Mapping Approach.</title>
        <authorList>
            <person name="Kananen K."/>
            <person name="Auerbach J.A."/>
            <person name="Kautto E."/>
            <person name="Blachly J.S."/>
        </authorList>
    </citation>
    <scope>NUCLEOTIDE SEQUENCE [LARGE SCALE GENOMIC DNA]</scope>
    <source>
        <strain evidence="10">B95-8</strain>
        <tissue evidence="10">Cell line</tissue>
    </source>
</reference>
<dbReference type="PANTHER" id="PTHR16675:SF251">
    <property type="entry name" value="HLA CLASS I HISTOCOMPATIBILITY ANTIGEN, C ALPHA CHAIN"/>
    <property type="match status" value="1"/>
</dbReference>
<keyword evidence="6" id="KW-0325">Glycoprotein</keyword>
<evidence type="ECO:0000313" key="10">
    <source>
        <dbReference type="EMBL" id="KAK2113485.1"/>
    </source>
</evidence>
<accession>A0ABQ9VWE0</accession>
<dbReference type="Gene3D" id="3.30.500.10">
    <property type="entry name" value="MHC class I-like antigen recognition-like"/>
    <property type="match status" value="1"/>
</dbReference>
<feature type="chain" id="PRO_5045792563" description="MHC class I-like antigen recognition-like domain-containing protein" evidence="8">
    <location>
        <begin position="28"/>
        <end position="212"/>
    </location>
</feature>
<dbReference type="InterPro" id="IPR037055">
    <property type="entry name" value="MHC_I-like_Ag-recog_sf"/>
</dbReference>
<keyword evidence="3 8" id="KW-0732">Signal</keyword>
<keyword evidence="5" id="KW-0472">Membrane</keyword>
<dbReference type="EMBL" id="JASSZA010000004">
    <property type="protein sequence ID" value="KAK2113485.1"/>
    <property type="molecule type" value="Genomic_DNA"/>
</dbReference>
<keyword evidence="11" id="KW-1185">Reference proteome</keyword>
<comment type="caution">
    <text evidence="10">The sequence shown here is derived from an EMBL/GenBank/DDBJ whole genome shotgun (WGS) entry which is preliminary data.</text>
</comment>
<feature type="region of interest" description="Disordered" evidence="7">
    <location>
        <begin position="155"/>
        <end position="179"/>
    </location>
</feature>
<evidence type="ECO:0000256" key="6">
    <source>
        <dbReference type="ARBA" id="ARBA00023180"/>
    </source>
</evidence>
<evidence type="ECO:0000256" key="7">
    <source>
        <dbReference type="SAM" id="MobiDB-lite"/>
    </source>
</evidence>
<comment type="subcellular location">
    <subcellularLocation>
        <location evidence="1">Membrane</location>
        <topology evidence="1">Single-pass membrane protein</topology>
    </subcellularLocation>
</comment>
<name>A0ABQ9VWE0_SAGOE</name>
<feature type="compositionally biased region" description="Gly residues" evidence="7">
    <location>
        <begin position="35"/>
        <end position="45"/>
    </location>
</feature>
<dbReference type="InterPro" id="IPR011161">
    <property type="entry name" value="MHC_I-like_Ag-recog"/>
</dbReference>
<evidence type="ECO:0000256" key="4">
    <source>
        <dbReference type="ARBA" id="ARBA00022859"/>
    </source>
</evidence>
<feature type="region of interest" description="Disordered" evidence="7">
    <location>
        <begin position="26"/>
        <end position="65"/>
    </location>
</feature>
<evidence type="ECO:0000256" key="3">
    <source>
        <dbReference type="ARBA" id="ARBA00022729"/>
    </source>
</evidence>
<dbReference type="PANTHER" id="PTHR16675">
    <property type="entry name" value="MHC CLASS I-RELATED"/>
    <property type="match status" value="1"/>
</dbReference>
<gene>
    <name evidence="10" type="ORF">P7K49_007751</name>
</gene>
<evidence type="ECO:0000259" key="9">
    <source>
        <dbReference type="Pfam" id="PF00129"/>
    </source>
</evidence>
<dbReference type="InterPro" id="IPR050208">
    <property type="entry name" value="MHC_class-I_related"/>
</dbReference>
<proteinExistence type="predicted"/>
<feature type="signal peptide" evidence="8">
    <location>
        <begin position="1"/>
        <end position="27"/>
    </location>
</feature>
<protein>
    <recommendedName>
        <fullName evidence="9">MHC class I-like antigen recognition-like domain-containing protein</fullName>
    </recommendedName>
</protein>
<dbReference type="Pfam" id="PF00129">
    <property type="entry name" value="MHC_I"/>
    <property type="match status" value="1"/>
</dbReference>
<dbReference type="InterPro" id="IPR011162">
    <property type="entry name" value="MHC_I/II-like_Ag-recog"/>
</dbReference>
<sequence>MPRTTVEAPRTLLLLLAGALALTQTRAGKRPLRGGARGPSGGDAGSGKPRRGEGREGLSPSLPPGSHSLRYFYTAVSRPGRRESRFISVGYVDDTQFVRFDSDAAIPRNELRAPWVEQEGPEYWEEQTRNSKAHAQNFRVGLRILRGYYNQSEAAPPGSLRVSGSEVHPEAAGPAQALDPGAPQAPLLSYIFSLGQNRGGLVGEGAGIGGRG</sequence>
<evidence type="ECO:0000256" key="5">
    <source>
        <dbReference type="ARBA" id="ARBA00023136"/>
    </source>
</evidence>